<evidence type="ECO:0000256" key="1">
    <source>
        <dbReference type="ARBA" id="ARBA00006333"/>
    </source>
</evidence>
<dbReference type="PANTHER" id="PTHR35201:SF4">
    <property type="entry name" value="BETA-PINACENE SYNTHASE-RELATED"/>
    <property type="match status" value="1"/>
</dbReference>
<evidence type="ECO:0000313" key="4">
    <source>
        <dbReference type="Proteomes" id="UP000288716"/>
    </source>
</evidence>
<evidence type="ECO:0000313" key="3">
    <source>
        <dbReference type="EMBL" id="RWS20434.1"/>
    </source>
</evidence>
<dbReference type="GO" id="GO:0010333">
    <property type="term" value="F:terpene synthase activity"/>
    <property type="evidence" value="ECO:0007669"/>
    <property type="project" value="InterPro"/>
</dbReference>
<keyword evidence="4" id="KW-1185">Reference proteome</keyword>
<dbReference type="EMBL" id="NCKV01017581">
    <property type="protein sequence ID" value="RWS20434.1"/>
    <property type="molecule type" value="Genomic_DNA"/>
</dbReference>
<dbReference type="PANTHER" id="PTHR35201">
    <property type="entry name" value="TERPENE SYNTHASE"/>
    <property type="match status" value="1"/>
</dbReference>
<dbReference type="AlphaFoldDB" id="A0A443RYU1"/>
<reference evidence="3 4" key="1">
    <citation type="journal article" date="2018" name="Gigascience">
        <title>Genomes of trombidid mites reveal novel predicted allergens and laterally-transferred genes associated with secondary metabolism.</title>
        <authorList>
            <person name="Dong X."/>
            <person name="Chaisiri K."/>
            <person name="Xia D."/>
            <person name="Armstrong S.D."/>
            <person name="Fang Y."/>
            <person name="Donnelly M.J."/>
            <person name="Kadowaki T."/>
            <person name="McGarry J.W."/>
            <person name="Darby A.C."/>
            <person name="Makepeace B.L."/>
        </authorList>
    </citation>
    <scope>NUCLEOTIDE SEQUENCE [LARGE SCALE GENOMIC DNA]</scope>
    <source>
        <strain evidence="3">UoL-UT</strain>
    </source>
</reference>
<organism evidence="3 4">
    <name type="scientific">Leptotrombidium deliense</name>
    <dbReference type="NCBI Taxonomy" id="299467"/>
    <lineage>
        <taxon>Eukaryota</taxon>
        <taxon>Metazoa</taxon>
        <taxon>Ecdysozoa</taxon>
        <taxon>Arthropoda</taxon>
        <taxon>Chelicerata</taxon>
        <taxon>Arachnida</taxon>
        <taxon>Acari</taxon>
        <taxon>Acariformes</taxon>
        <taxon>Trombidiformes</taxon>
        <taxon>Prostigmata</taxon>
        <taxon>Anystina</taxon>
        <taxon>Parasitengona</taxon>
        <taxon>Trombiculoidea</taxon>
        <taxon>Trombiculidae</taxon>
        <taxon>Leptotrombidium</taxon>
    </lineage>
</organism>
<dbReference type="OrthoDB" id="2861623at2759"/>
<dbReference type="GO" id="GO:0008299">
    <property type="term" value="P:isoprenoid biosynthetic process"/>
    <property type="evidence" value="ECO:0007669"/>
    <property type="project" value="UniProtKB-ARBA"/>
</dbReference>
<evidence type="ECO:0000256" key="2">
    <source>
        <dbReference type="RuleBase" id="RU366034"/>
    </source>
</evidence>
<dbReference type="InterPro" id="IPR008949">
    <property type="entry name" value="Isoprenoid_synthase_dom_sf"/>
</dbReference>
<proteinExistence type="inferred from homology"/>
<dbReference type="EC" id="4.2.3.-" evidence="2"/>
<dbReference type="Gene3D" id="1.10.600.10">
    <property type="entry name" value="Farnesyl Diphosphate Synthase"/>
    <property type="match status" value="1"/>
</dbReference>
<protein>
    <recommendedName>
        <fullName evidence="2">Terpene synthase</fullName>
        <ecNumber evidence="2">4.2.3.-</ecNumber>
    </recommendedName>
</protein>
<keyword evidence="2" id="KW-0456">Lyase</keyword>
<dbReference type="Proteomes" id="UP000288716">
    <property type="component" value="Unassembled WGS sequence"/>
</dbReference>
<name>A0A443RYU1_9ACAR</name>
<dbReference type="InterPro" id="IPR034686">
    <property type="entry name" value="Terpene_cyclase-like_2"/>
</dbReference>
<keyword evidence="2" id="KW-0479">Metal-binding</keyword>
<sequence length="319" mass="36847">MDLKGRKYKYPKINMGLPSRTHVDFDKIKEETFKWAAKFGIASGDPKKYKKDNFTQETCIAYHGGDYERVLLINKFVVHFYEIGDYIEIISDKMSFFGSLVHHGPEQKDLVALMDSSSEYEQIPVVVSFADVWKDLKTVTTKRWQERFAQNYIGYMKSINITATQRPPSVAEYVEMRHYTSRIDFCNDLIEVAYKISVPDSVLTNVVVQRVNFLCSSIVGTVNDVYSYEKKRDKQLHNLIAVIKREYKIGDQEAIEKAIAVINEMFEKLHVTLRLLPTFEGELNDIVKIYIDGCLSMLTSNHDWGFGSDRYVVPKVLEG</sequence>
<dbReference type="STRING" id="299467.A0A443RYU1"/>
<comment type="cofactor">
    <cofactor evidence="2">
        <name>Mg(2+)</name>
        <dbReference type="ChEBI" id="CHEBI:18420"/>
    </cofactor>
</comment>
<comment type="caution">
    <text evidence="3">The sequence shown here is derived from an EMBL/GenBank/DDBJ whole genome shotgun (WGS) entry which is preliminary data.</text>
</comment>
<gene>
    <name evidence="3" type="ORF">B4U80_12079</name>
</gene>
<dbReference type="SUPFAM" id="SSF48576">
    <property type="entry name" value="Terpenoid synthases"/>
    <property type="match status" value="1"/>
</dbReference>
<accession>A0A443RYU1</accession>
<dbReference type="VEuPathDB" id="VectorBase:LDEU011606"/>
<dbReference type="GO" id="GO:0046872">
    <property type="term" value="F:metal ion binding"/>
    <property type="evidence" value="ECO:0007669"/>
    <property type="project" value="UniProtKB-KW"/>
</dbReference>
<keyword evidence="2" id="KW-0460">Magnesium</keyword>
<comment type="similarity">
    <text evidence="1 2">Belongs to the terpene synthase family.</text>
</comment>
<dbReference type="Pfam" id="PF19086">
    <property type="entry name" value="Terpene_syn_C_2"/>
    <property type="match status" value="1"/>
</dbReference>